<dbReference type="NCBIfam" id="TIGR01509">
    <property type="entry name" value="HAD-SF-IA-v3"/>
    <property type="match status" value="1"/>
</dbReference>
<accession>A0ABT2LYY4</accession>
<dbReference type="PANTHER" id="PTHR18901:SF38">
    <property type="entry name" value="PSEUDOURIDINE-5'-PHOSPHATASE"/>
    <property type="match status" value="1"/>
</dbReference>
<dbReference type="InterPro" id="IPR023198">
    <property type="entry name" value="PGP-like_dom2"/>
</dbReference>
<protein>
    <submittedName>
        <fullName evidence="1">HAD family phosphatase</fullName>
    </submittedName>
</protein>
<dbReference type="Proteomes" id="UP001431199">
    <property type="component" value="Unassembled WGS sequence"/>
</dbReference>
<gene>
    <name evidence="1" type="ORF">N5B56_05275</name>
</gene>
<organism evidence="1 2">
    <name type="scientific">Eubacterium album</name>
    <dbReference type="NCBI Taxonomy" id="2978477"/>
    <lineage>
        <taxon>Bacteria</taxon>
        <taxon>Bacillati</taxon>
        <taxon>Bacillota</taxon>
        <taxon>Clostridia</taxon>
        <taxon>Eubacteriales</taxon>
        <taxon>Eubacteriaceae</taxon>
        <taxon>Eubacterium</taxon>
    </lineage>
</organism>
<dbReference type="SUPFAM" id="SSF56784">
    <property type="entry name" value="HAD-like"/>
    <property type="match status" value="1"/>
</dbReference>
<dbReference type="InterPro" id="IPR036412">
    <property type="entry name" value="HAD-like_sf"/>
</dbReference>
<dbReference type="EMBL" id="JAODBU010000004">
    <property type="protein sequence ID" value="MCT7398499.1"/>
    <property type="molecule type" value="Genomic_DNA"/>
</dbReference>
<dbReference type="PRINTS" id="PR00413">
    <property type="entry name" value="HADHALOGNASE"/>
</dbReference>
<dbReference type="RefSeq" id="WP_243003043.1">
    <property type="nucleotide sequence ID" value="NZ_JAODBU010000004.1"/>
</dbReference>
<comment type="caution">
    <text evidence="1">The sequence shown here is derived from an EMBL/GenBank/DDBJ whole genome shotgun (WGS) entry which is preliminary data.</text>
</comment>
<dbReference type="Gene3D" id="3.40.50.1000">
    <property type="entry name" value="HAD superfamily/HAD-like"/>
    <property type="match status" value="1"/>
</dbReference>
<dbReference type="Gene3D" id="1.10.150.240">
    <property type="entry name" value="Putative phosphatase, domain 2"/>
    <property type="match status" value="1"/>
</dbReference>
<dbReference type="SFLD" id="SFLDG01129">
    <property type="entry name" value="C1.5:_HAD__Beta-PGM__Phosphata"/>
    <property type="match status" value="1"/>
</dbReference>
<keyword evidence="2" id="KW-1185">Reference proteome</keyword>
<proteinExistence type="predicted"/>
<dbReference type="InterPro" id="IPR023214">
    <property type="entry name" value="HAD_sf"/>
</dbReference>
<dbReference type="InterPro" id="IPR006439">
    <property type="entry name" value="HAD-SF_hydro_IA"/>
</dbReference>
<sequence>MNKEKFRLDMQGAIFDLDGTLFDSMWVWNQVDLDFLGKRGFEVPDDYTKAIAHMDAHRTARYTIDRFGLSEDIDDIVNEWFEMAKDKYAYDVICKQGAYEYVEKLHNQGVKIAIATSSDKVLFEKTLERTGLNKFIDAVVMVKEVNKGKSHPDVYLEAARRLGTNPCDTVVYEDILAGILGAKKGGFKTAAVYEERSKEDEKEILKECDYYIDSFINFL</sequence>
<evidence type="ECO:0000313" key="2">
    <source>
        <dbReference type="Proteomes" id="UP001431199"/>
    </source>
</evidence>
<dbReference type="CDD" id="cd07505">
    <property type="entry name" value="HAD_BPGM-like"/>
    <property type="match status" value="1"/>
</dbReference>
<reference evidence="1" key="1">
    <citation type="submission" date="2022-09" db="EMBL/GenBank/DDBJ databases">
        <title>Eubacterium sp. LFL-14 isolated from human feces.</title>
        <authorList>
            <person name="Liu F."/>
        </authorList>
    </citation>
    <scope>NUCLEOTIDE SEQUENCE</scope>
    <source>
        <strain evidence="1">LFL-14</strain>
    </source>
</reference>
<dbReference type="Pfam" id="PF13419">
    <property type="entry name" value="HAD_2"/>
    <property type="match status" value="1"/>
</dbReference>
<name>A0ABT2LYY4_9FIRM</name>
<evidence type="ECO:0000313" key="1">
    <source>
        <dbReference type="EMBL" id="MCT7398499.1"/>
    </source>
</evidence>
<dbReference type="PANTHER" id="PTHR18901">
    <property type="entry name" value="2-DEOXYGLUCOSE-6-PHOSPHATE PHOSPHATASE 2"/>
    <property type="match status" value="1"/>
</dbReference>
<dbReference type="SFLD" id="SFLDS00003">
    <property type="entry name" value="Haloacid_Dehalogenase"/>
    <property type="match status" value="1"/>
</dbReference>
<dbReference type="InterPro" id="IPR041492">
    <property type="entry name" value="HAD_2"/>
</dbReference>